<evidence type="ECO:0000313" key="2">
    <source>
        <dbReference type="EMBL" id="MCZ9308002.1"/>
    </source>
</evidence>
<dbReference type="PROSITE" id="PS51257">
    <property type="entry name" value="PROKAR_LIPOPROTEIN"/>
    <property type="match status" value="1"/>
</dbReference>
<feature type="chain" id="PRO_5040897072" description="Lipoprotein" evidence="1">
    <location>
        <begin position="21"/>
        <end position="188"/>
    </location>
</feature>
<evidence type="ECO:0000256" key="1">
    <source>
        <dbReference type="SAM" id="SignalP"/>
    </source>
</evidence>
<gene>
    <name evidence="2" type="ORF">L8V01_11030</name>
</gene>
<comment type="caution">
    <text evidence="2">The sequence shown here is derived from an EMBL/GenBank/DDBJ whole genome shotgun (WGS) entry which is preliminary data.</text>
</comment>
<name>A0A9X3RU97_9CORY</name>
<sequence length="188" mass="21283">MKKTAIALALASTVALTACGNDEPDGTDTGMEDPTVSQWEQPEVRGPLQDTDQEDVDKVAHDVVKQIFSWSPKDDHTIADAARKAEPLMDEDFAYNNRNSWSGMFKVPGKQWASWVDDKATASVELTEGLEERPEDTDMEARRQYSVEVTVKGHKHEQKLRYDVFAHFNNLGWWRLDNITISQPQTMS</sequence>
<feature type="signal peptide" evidence="1">
    <location>
        <begin position="1"/>
        <end position="20"/>
    </location>
</feature>
<accession>A0A9X3RU97</accession>
<dbReference type="RefSeq" id="WP_070624141.1">
    <property type="nucleotide sequence ID" value="NZ_JAKMUU010000010.1"/>
</dbReference>
<proteinExistence type="predicted"/>
<dbReference type="EMBL" id="JAKMUU010000010">
    <property type="protein sequence ID" value="MCZ9308002.1"/>
    <property type="molecule type" value="Genomic_DNA"/>
</dbReference>
<reference evidence="2" key="1">
    <citation type="submission" date="2022-02" db="EMBL/GenBank/DDBJ databases">
        <title>Corynebacterium sp. from urogenital microbiome.</title>
        <authorList>
            <person name="Cappelli E.A."/>
            <person name="Ribeiro T.G."/>
            <person name="Peixe L."/>
        </authorList>
    </citation>
    <scope>NUCLEOTIDE SEQUENCE</scope>
    <source>
        <strain evidence="2">C8Ua_181</strain>
    </source>
</reference>
<organism evidence="2 3">
    <name type="scientific">Corynebacterium curieae</name>
    <dbReference type="NCBI Taxonomy" id="2913500"/>
    <lineage>
        <taxon>Bacteria</taxon>
        <taxon>Bacillati</taxon>
        <taxon>Actinomycetota</taxon>
        <taxon>Actinomycetes</taxon>
        <taxon>Mycobacteriales</taxon>
        <taxon>Corynebacteriaceae</taxon>
        <taxon>Corynebacterium</taxon>
    </lineage>
</organism>
<evidence type="ECO:0000313" key="3">
    <source>
        <dbReference type="Proteomes" id="UP001146430"/>
    </source>
</evidence>
<protein>
    <recommendedName>
        <fullName evidence="4">Lipoprotein</fullName>
    </recommendedName>
</protein>
<dbReference type="AlphaFoldDB" id="A0A9X3RU97"/>
<keyword evidence="1" id="KW-0732">Signal</keyword>
<evidence type="ECO:0008006" key="4">
    <source>
        <dbReference type="Google" id="ProtNLM"/>
    </source>
</evidence>
<dbReference type="Proteomes" id="UP001146430">
    <property type="component" value="Unassembled WGS sequence"/>
</dbReference>
<dbReference type="GeneID" id="81704900"/>